<dbReference type="PANTHER" id="PTHR38096">
    <property type="entry name" value="ENTEROBACTIN SYNTHASE COMPONENT D"/>
    <property type="match status" value="1"/>
</dbReference>
<dbReference type="Gene3D" id="3.90.470.20">
    <property type="entry name" value="4'-phosphopantetheinyl transferase domain"/>
    <property type="match status" value="1"/>
</dbReference>
<dbReference type="Proteomes" id="UP000631535">
    <property type="component" value="Unassembled WGS sequence"/>
</dbReference>
<evidence type="ECO:0000259" key="3">
    <source>
        <dbReference type="Pfam" id="PF17837"/>
    </source>
</evidence>
<dbReference type="SUPFAM" id="SSF56214">
    <property type="entry name" value="4'-phosphopantetheinyl transferase"/>
    <property type="match status" value="1"/>
</dbReference>
<dbReference type="Pfam" id="PF01648">
    <property type="entry name" value="ACPS"/>
    <property type="match status" value="1"/>
</dbReference>
<dbReference type="PANTHER" id="PTHR38096:SF1">
    <property type="entry name" value="ENTEROBACTIN SYNTHASE COMPONENT D"/>
    <property type="match status" value="1"/>
</dbReference>
<evidence type="ECO:0000259" key="2">
    <source>
        <dbReference type="Pfam" id="PF01648"/>
    </source>
</evidence>
<reference evidence="5" key="1">
    <citation type="journal article" date="2019" name="Int. J. Syst. Evol. Microbiol.">
        <title>The Global Catalogue of Microorganisms (GCM) 10K type strain sequencing project: providing services to taxonomists for standard genome sequencing and annotation.</title>
        <authorList>
            <consortium name="The Broad Institute Genomics Platform"/>
            <consortium name="The Broad Institute Genome Sequencing Center for Infectious Disease"/>
            <person name="Wu L."/>
            <person name="Ma J."/>
        </authorList>
    </citation>
    <scope>NUCLEOTIDE SEQUENCE [LARGE SCALE GENOMIC DNA]</scope>
    <source>
        <strain evidence="5">CGMCC 4.7178</strain>
    </source>
</reference>
<protein>
    <recommendedName>
        <fullName evidence="6">4'-phosphopantetheinyl transferase superfamily protein</fullName>
    </recommendedName>
</protein>
<dbReference type="InterPro" id="IPR041354">
    <property type="entry name" value="4PPT_N"/>
</dbReference>
<evidence type="ECO:0000313" key="4">
    <source>
        <dbReference type="EMBL" id="GGO42796.1"/>
    </source>
</evidence>
<name>A0ABQ2LSW8_9ACTN</name>
<evidence type="ECO:0000313" key="5">
    <source>
        <dbReference type="Proteomes" id="UP000631535"/>
    </source>
</evidence>
<keyword evidence="5" id="KW-1185">Reference proteome</keyword>
<accession>A0ABQ2LSW8</accession>
<dbReference type="InterPro" id="IPR037143">
    <property type="entry name" value="4-PPantetheinyl_Trfase_dom_sf"/>
</dbReference>
<dbReference type="Pfam" id="PF17837">
    <property type="entry name" value="4PPT_N"/>
    <property type="match status" value="1"/>
</dbReference>
<gene>
    <name evidence="4" type="ORF">GCM10012287_04510</name>
</gene>
<evidence type="ECO:0008006" key="6">
    <source>
        <dbReference type="Google" id="ProtNLM"/>
    </source>
</evidence>
<evidence type="ECO:0000256" key="1">
    <source>
        <dbReference type="ARBA" id="ARBA00022679"/>
    </source>
</evidence>
<keyword evidence="1" id="KW-0808">Transferase</keyword>
<dbReference type="EMBL" id="BMMP01000001">
    <property type="protein sequence ID" value="GGO42796.1"/>
    <property type="molecule type" value="Genomic_DNA"/>
</dbReference>
<organism evidence="4 5">
    <name type="scientific">Streptomyces daqingensis</name>
    <dbReference type="NCBI Taxonomy" id="1472640"/>
    <lineage>
        <taxon>Bacteria</taxon>
        <taxon>Bacillati</taxon>
        <taxon>Actinomycetota</taxon>
        <taxon>Actinomycetes</taxon>
        <taxon>Kitasatosporales</taxon>
        <taxon>Streptomycetaceae</taxon>
        <taxon>Streptomyces</taxon>
    </lineage>
</organism>
<comment type="caution">
    <text evidence="4">The sequence shown here is derived from an EMBL/GenBank/DDBJ whole genome shotgun (WGS) entry which is preliminary data.</text>
</comment>
<feature type="domain" description="4'-phosphopantetheinyl transferase" evidence="2">
    <location>
        <begin position="87"/>
        <end position="159"/>
    </location>
</feature>
<dbReference type="InterPro" id="IPR008278">
    <property type="entry name" value="4-PPantetheinyl_Trfase_dom"/>
</dbReference>
<feature type="domain" description="4'-phosphopantetheinyl transferase N-terminal" evidence="3">
    <location>
        <begin position="32"/>
        <end position="81"/>
    </location>
</feature>
<sequence length="187" mass="19295">MAGLRLPAGVPPKTPLGCCRVPPPYGPAQQTAAGRCAAAAALASAGSGVRHVPREADGRPRFPPGFAGSISHTERLAAAVVVPGAAGVGIDIEDADISPRVAAFVLSEEERQTLLPPAGEYTPRELFASKEAAFKALNGSGALGAFPFWRLRLAPCGERLTASYRGESVAVWVSPPTGLSFAVAIRR</sequence>
<dbReference type="InterPro" id="IPR003542">
    <property type="entry name" value="Enbac_synth_compD-like"/>
</dbReference>
<proteinExistence type="predicted"/>